<feature type="domain" description="CN hydrolase" evidence="2">
    <location>
        <begin position="2"/>
        <end position="241"/>
    </location>
</feature>
<sequence>MTRIAACQLAPVPDGLAANAELTADAVREALAQGADVVILPQLVTTGGVLEDAEQARAVAVASGHGVFAAWAAACTARQGSVVVGGFCEAGDDGQLYNSAAVVDATGLRAVYRCAHLWDRERVVFAAGSAPPPVVDTAHGRIGVLVNYDLRFPEWTRTAALAGADLLAVPVAWPAAQPGEGGGPDGQLVAAATARLERVAVACADRSGPGWTAGSCIVSASGQLLAAAGPGRSAAWADVDPEASRDKLVAGSSDLWLDRRPELYDRLTAPRSTSG</sequence>
<accession>A0A5C8ZHW6</accession>
<dbReference type="PANTHER" id="PTHR43674:SF2">
    <property type="entry name" value="BETA-UREIDOPROPIONASE"/>
    <property type="match status" value="1"/>
</dbReference>
<dbReference type="GO" id="GO:0033388">
    <property type="term" value="P:putrescine biosynthetic process from arginine"/>
    <property type="evidence" value="ECO:0007669"/>
    <property type="project" value="TreeGrafter"/>
</dbReference>
<dbReference type="OrthoDB" id="9811121at2"/>
<dbReference type="PROSITE" id="PS50263">
    <property type="entry name" value="CN_HYDROLASE"/>
    <property type="match status" value="1"/>
</dbReference>
<dbReference type="InterPro" id="IPR003010">
    <property type="entry name" value="C-N_Hydrolase"/>
</dbReference>
<dbReference type="InterPro" id="IPR036526">
    <property type="entry name" value="C-N_Hydrolase_sf"/>
</dbReference>
<dbReference type="SUPFAM" id="SSF56317">
    <property type="entry name" value="Carbon-nitrogen hydrolase"/>
    <property type="match status" value="1"/>
</dbReference>
<dbReference type="RefSeq" id="WP_147925897.1">
    <property type="nucleotide sequence ID" value="NZ_VKAC01000004.1"/>
</dbReference>
<dbReference type="Proteomes" id="UP000321234">
    <property type="component" value="Unassembled WGS sequence"/>
</dbReference>
<evidence type="ECO:0000313" key="3">
    <source>
        <dbReference type="EMBL" id="TXR56768.1"/>
    </source>
</evidence>
<evidence type="ECO:0000313" key="4">
    <source>
        <dbReference type="Proteomes" id="UP000321234"/>
    </source>
</evidence>
<dbReference type="EMBL" id="VKAC01000004">
    <property type="protein sequence ID" value="TXR56768.1"/>
    <property type="molecule type" value="Genomic_DNA"/>
</dbReference>
<name>A0A5C8ZHW6_9ACTN</name>
<keyword evidence="4" id="KW-1185">Reference proteome</keyword>
<evidence type="ECO:0000259" key="2">
    <source>
        <dbReference type="PROSITE" id="PS50263"/>
    </source>
</evidence>
<proteinExistence type="predicted"/>
<keyword evidence="1" id="KW-0378">Hydrolase</keyword>
<gene>
    <name evidence="3" type="ORF">FMM08_08525</name>
</gene>
<dbReference type="Gene3D" id="3.60.110.10">
    <property type="entry name" value="Carbon-nitrogen hydrolase"/>
    <property type="match status" value="1"/>
</dbReference>
<dbReference type="Pfam" id="PF00795">
    <property type="entry name" value="CN_hydrolase"/>
    <property type="match status" value="1"/>
</dbReference>
<dbReference type="GO" id="GO:0050126">
    <property type="term" value="F:N-carbamoylputrescine amidase activity"/>
    <property type="evidence" value="ECO:0007669"/>
    <property type="project" value="TreeGrafter"/>
</dbReference>
<reference evidence="3 4" key="1">
    <citation type="submission" date="2019-07" db="EMBL/GenBank/DDBJ databases">
        <title>Quadrisphaera sp. strain DD2A genome sequencing and assembly.</title>
        <authorList>
            <person name="Kim I."/>
        </authorList>
    </citation>
    <scope>NUCLEOTIDE SEQUENCE [LARGE SCALE GENOMIC DNA]</scope>
    <source>
        <strain evidence="3 4">DD2A</strain>
    </source>
</reference>
<dbReference type="AlphaFoldDB" id="A0A5C8ZHW6"/>
<dbReference type="InterPro" id="IPR050345">
    <property type="entry name" value="Aliph_Amidase/BUP"/>
</dbReference>
<protein>
    <recommendedName>
        <fullName evidence="2">CN hydrolase domain-containing protein</fullName>
    </recommendedName>
</protein>
<evidence type="ECO:0000256" key="1">
    <source>
        <dbReference type="ARBA" id="ARBA00022801"/>
    </source>
</evidence>
<comment type="caution">
    <text evidence="3">The sequence shown here is derived from an EMBL/GenBank/DDBJ whole genome shotgun (WGS) entry which is preliminary data.</text>
</comment>
<dbReference type="PANTHER" id="PTHR43674">
    <property type="entry name" value="NITRILASE C965.09-RELATED"/>
    <property type="match status" value="1"/>
</dbReference>
<organism evidence="3 4">
    <name type="scientific">Quadrisphaera setariae</name>
    <dbReference type="NCBI Taxonomy" id="2593304"/>
    <lineage>
        <taxon>Bacteria</taxon>
        <taxon>Bacillati</taxon>
        <taxon>Actinomycetota</taxon>
        <taxon>Actinomycetes</taxon>
        <taxon>Kineosporiales</taxon>
        <taxon>Kineosporiaceae</taxon>
        <taxon>Quadrisphaera</taxon>
    </lineage>
</organism>